<feature type="domain" description="SusD-like N-terminal" evidence="8">
    <location>
        <begin position="108"/>
        <end position="228"/>
    </location>
</feature>
<comment type="subcellular location">
    <subcellularLocation>
        <location evidence="1">Cell outer membrane</location>
    </subcellularLocation>
</comment>
<dbReference type="InterPro" id="IPR012944">
    <property type="entry name" value="SusD_RagB_dom"/>
</dbReference>
<dbReference type="Pfam" id="PF07980">
    <property type="entry name" value="SusD_RagB"/>
    <property type="match status" value="1"/>
</dbReference>
<reference evidence="10" key="1">
    <citation type="submission" date="2017-04" db="EMBL/GenBank/DDBJ databases">
        <authorList>
            <person name="Varghese N."/>
            <person name="Submissions S."/>
        </authorList>
    </citation>
    <scope>NUCLEOTIDE SEQUENCE [LARGE SCALE GENOMIC DNA]</scope>
    <source>
        <strain evidence="10">DSM 16537</strain>
    </source>
</reference>
<gene>
    <name evidence="9" type="ORF">SAMN00777080_4913</name>
</gene>
<evidence type="ECO:0000259" key="8">
    <source>
        <dbReference type="Pfam" id="PF14322"/>
    </source>
</evidence>
<evidence type="ECO:0000256" key="1">
    <source>
        <dbReference type="ARBA" id="ARBA00004442"/>
    </source>
</evidence>
<comment type="similarity">
    <text evidence="2">Belongs to the SusD family.</text>
</comment>
<dbReference type="AlphaFoldDB" id="A0A1W2HC03"/>
<dbReference type="Proteomes" id="UP000192333">
    <property type="component" value="Chromosome I"/>
</dbReference>
<dbReference type="SUPFAM" id="SSF48452">
    <property type="entry name" value="TPR-like"/>
    <property type="match status" value="1"/>
</dbReference>
<evidence type="ECO:0000259" key="7">
    <source>
        <dbReference type="Pfam" id="PF07980"/>
    </source>
</evidence>
<proteinExistence type="inferred from homology"/>
<keyword evidence="10" id="KW-1185">Reference proteome</keyword>
<dbReference type="GO" id="GO:0009279">
    <property type="term" value="C:cell outer membrane"/>
    <property type="evidence" value="ECO:0007669"/>
    <property type="project" value="UniProtKB-SubCell"/>
</dbReference>
<evidence type="ECO:0000256" key="5">
    <source>
        <dbReference type="ARBA" id="ARBA00023237"/>
    </source>
</evidence>
<keyword evidence="3 6" id="KW-0732">Signal</keyword>
<evidence type="ECO:0000256" key="4">
    <source>
        <dbReference type="ARBA" id="ARBA00023136"/>
    </source>
</evidence>
<accession>A0A1W2HC03</accession>
<dbReference type="InterPro" id="IPR033985">
    <property type="entry name" value="SusD-like_N"/>
</dbReference>
<evidence type="ECO:0000313" key="10">
    <source>
        <dbReference type="Proteomes" id="UP000192333"/>
    </source>
</evidence>
<feature type="domain" description="RagB/SusD" evidence="7">
    <location>
        <begin position="273"/>
        <end position="568"/>
    </location>
</feature>
<dbReference type="STRING" id="758820.SAMN00777080_4913"/>
<organism evidence="9 10">
    <name type="scientific">Aquiflexum balticum DSM 16537</name>
    <dbReference type="NCBI Taxonomy" id="758820"/>
    <lineage>
        <taxon>Bacteria</taxon>
        <taxon>Pseudomonadati</taxon>
        <taxon>Bacteroidota</taxon>
        <taxon>Cytophagia</taxon>
        <taxon>Cytophagales</taxon>
        <taxon>Cyclobacteriaceae</taxon>
        <taxon>Aquiflexum</taxon>
    </lineage>
</organism>
<dbReference type="Pfam" id="PF14322">
    <property type="entry name" value="SusD-like_3"/>
    <property type="match status" value="1"/>
</dbReference>
<dbReference type="Gene3D" id="1.25.40.390">
    <property type="match status" value="1"/>
</dbReference>
<feature type="chain" id="PRO_5013320664" evidence="6">
    <location>
        <begin position="21"/>
        <end position="568"/>
    </location>
</feature>
<evidence type="ECO:0000256" key="6">
    <source>
        <dbReference type="SAM" id="SignalP"/>
    </source>
</evidence>
<dbReference type="PROSITE" id="PS51257">
    <property type="entry name" value="PROKAR_LIPOPROTEIN"/>
    <property type="match status" value="1"/>
</dbReference>
<evidence type="ECO:0000313" key="9">
    <source>
        <dbReference type="EMBL" id="SMD46232.1"/>
    </source>
</evidence>
<dbReference type="RefSeq" id="WP_084123156.1">
    <property type="nucleotide sequence ID" value="NZ_LT838813.1"/>
</dbReference>
<keyword evidence="4" id="KW-0472">Membrane</keyword>
<evidence type="ECO:0000256" key="3">
    <source>
        <dbReference type="ARBA" id="ARBA00022729"/>
    </source>
</evidence>
<dbReference type="OrthoDB" id="9792139at2"/>
<evidence type="ECO:0000256" key="2">
    <source>
        <dbReference type="ARBA" id="ARBA00006275"/>
    </source>
</evidence>
<name>A0A1W2HC03_9BACT</name>
<protein>
    <submittedName>
        <fullName evidence="9">Starch-binding associating with outer membrane</fullName>
    </submittedName>
</protein>
<dbReference type="EMBL" id="LT838813">
    <property type="protein sequence ID" value="SMD46232.1"/>
    <property type="molecule type" value="Genomic_DNA"/>
</dbReference>
<feature type="signal peptide" evidence="6">
    <location>
        <begin position="1"/>
        <end position="20"/>
    </location>
</feature>
<keyword evidence="5" id="KW-0998">Cell outer membrane</keyword>
<dbReference type="InterPro" id="IPR011990">
    <property type="entry name" value="TPR-like_helical_dom_sf"/>
</dbReference>
<sequence>MKSRIIYFLMFFVAASSVISSCSEEFLDRPPLGSISENALANENGVNGSLLVAYRALQGKQIGAWYTGPNNWLWGGVRSDDAYKGSEALDQATEINPVERFEVLPSSPSATNKWRAIYDGIGMANITIRLANATEDIPADRKTNILAQARFIRGFLHFEAARNYKNVAYVDETVITTEQYRSIVNTVDIYPNIEEDLKYAMDNLPNTQAQIGRVNKWTAMAFLAKAYLYQNKYTEAKALFDQIIANGTTSNGTKYGLEADFKNVFRGQFENGKEIIFSIQYTVGDGTGGANSNVELELTNPHNDGPVGCCGFYQPAQSLVNAYRTSSGLPLLDTYNQVNVKNHESNPTDFPDRGELDPRLDYTVGRIGVTYKDYGPAAATWIRQLANGGPWLPNKHIQWRDEVGPFFVPGSWGQGQLGKNQIVMRYADLLLMAAECEVEIGSLSKAQEYVNEVRARAKASTVVTNAAGQPEANYQIELYTAPWSDKDLARKAVRFERYLELAMEGHRFYDLVRWGTVGPTMSEFLARESQIRTHLAGATFRTGKDEYLPIPEFVVNQSLGNIQQNPGY</sequence>